<dbReference type="STRING" id="285351.SAMN04488035_2035"/>
<sequence>MLCGAGSAAGWAVDASGGRVVGWRVVIDGERLERHRVVSAALGRASDDELAALVVGARPLGTGIGGSAAVADVDGAPVFVKRVPLTDLERRPEYKRSTANLFGVPAFCQYGVAQYGSPGFGAWREVAAHELANGWALAGSITSFPLLHHWRVLPGAAPPAAEHADIEAAVRYWDGSSAVRDRLRALAEATTSVVLFEELVPHTLADWLAVQLAIGTEAVVAACEMVESWLLTDVRALADHGLVHFDGHFGNVLTDGRRLYLADFGLASATSFDLSPQERDLLGRSRHHDHAYGLMRLVNWIVTHVCGIVGPPDAPTQRRNAFVRACASGTEPTGAPSALAAMLRRYAPVAALMNDFVWHFYGTSRTGPYPDGQIARALANASL</sequence>
<evidence type="ECO:0000313" key="2">
    <source>
        <dbReference type="Proteomes" id="UP000198520"/>
    </source>
</evidence>
<dbReference type="Proteomes" id="UP000198520">
    <property type="component" value="Unassembled WGS sequence"/>
</dbReference>
<dbReference type="EMBL" id="FONZ01000003">
    <property type="protein sequence ID" value="SFF21819.1"/>
    <property type="molecule type" value="Genomic_DNA"/>
</dbReference>
<dbReference type="AlphaFoldDB" id="A0A1I2GXL4"/>
<gene>
    <name evidence="1" type="ORF">SAMN04488035_2035</name>
</gene>
<evidence type="ECO:0000313" key="1">
    <source>
        <dbReference type="EMBL" id="SFF21819.1"/>
    </source>
</evidence>
<organism evidence="1 2">
    <name type="scientific">Flavimobilis marinus</name>
    <dbReference type="NCBI Taxonomy" id="285351"/>
    <lineage>
        <taxon>Bacteria</taxon>
        <taxon>Bacillati</taxon>
        <taxon>Actinomycetota</taxon>
        <taxon>Actinomycetes</taxon>
        <taxon>Micrococcales</taxon>
        <taxon>Jonesiaceae</taxon>
        <taxon>Flavimobilis</taxon>
    </lineage>
</organism>
<keyword evidence="2" id="KW-1185">Reference proteome</keyword>
<protein>
    <recommendedName>
        <fullName evidence="3">Protein kinase domain-containing protein</fullName>
    </recommendedName>
</protein>
<proteinExistence type="predicted"/>
<evidence type="ECO:0008006" key="3">
    <source>
        <dbReference type="Google" id="ProtNLM"/>
    </source>
</evidence>
<dbReference type="SUPFAM" id="SSF56112">
    <property type="entry name" value="Protein kinase-like (PK-like)"/>
    <property type="match status" value="1"/>
</dbReference>
<name>A0A1I2GXL4_9MICO</name>
<dbReference type="InterPro" id="IPR011009">
    <property type="entry name" value="Kinase-like_dom_sf"/>
</dbReference>
<reference evidence="2" key="1">
    <citation type="submission" date="2016-10" db="EMBL/GenBank/DDBJ databases">
        <authorList>
            <person name="Varghese N."/>
            <person name="Submissions S."/>
        </authorList>
    </citation>
    <scope>NUCLEOTIDE SEQUENCE [LARGE SCALE GENOMIC DNA]</scope>
    <source>
        <strain evidence="2">DSM 19083</strain>
    </source>
</reference>
<accession>A0A1I2GXL4</accession>